<comment type="caution">
    <text evidence="1">The sequence shown here is derived from an EMBL/GenBank/DDBJ whole genome shotgun (WGS) entry which is preliminary data.</text>
</comment>
<accession>A0ABU0TM80</accession>
<proteinExistence type="predicted"/>
<name>A0ABU0TM80_9FLAO</name>
<keyword evidence="2" id="KW-1185">Reference proteome</keyword>
<organism evidence="1 2">
    <name type="scientific">Chryseobacterium camelliae</name>
    <dbReference type="NCBI Taxonomy" id="1265445"/>
    <lineage>
        <taxon>Bacteria</taxon>
        <taxon>Pseudomonadati</taxon>
        <taxon>Bacteroidota</taxon>
        <taxon>Flavobacteriia</taxon>
        <taxon>Flavobacteriales</taxon>
        <taxon>Weeksellaceae</taxon>
        <taxon>Chryseobacterium group</taxon>
        <taxon>Chryseobacterium</taxon>
    </lineage>
</organism>
<dbReference type="Proteomes" id="UP001225072">
    <property type="component" value="Unassembled WGS sequence"/>
</dbReference>
<evidence type="ECO:0000313" key="2">
    <source>
        <dbReference type="Proteomes" id="UP001225072"/>
    </source>
</evidence>
<sequence>MNDLFTTHINIINFENKILKILENKGGNTFVINTVQAKIQNQDVYKSFILLYH</sequence>
<protein>
    <submittedName>
        <fullName evidence="1">Uncharacterized protein</fullName>
    </submittedName>
</protein>
<evidence type="ECO:0000313" key="1">
    <source>
        <dbReference type="EMBL" id="MDQ1098156.1"/>
    </source>
</evidence>
<gene>
    <name evidence="1" type="ORF">QE404_003303</name>
</gene>
<reference evidence="1 2" key="1">
    <citation type="submission" date="2023-07" db="EMBL/GenBank/DDBJ databases">
        <title>Functional and genomic diversity of the sorghum phyllosphere microbiome.</title>
        <authorList>
            <person name="Shade A."/>
        </authorList>
    </citation>
    <scope>NUCLEOTIDE SEQUENCE [LARGE SCALE GENOMIC DNA]</scope>
    <source>
        <strain evidence="1 2">SORGH_AS_1064</strain>
    </source>
</reference>
<dbReference type="EMBL" id="JAUTAL010000001">
    <property type="protein sequence ID" value="MDQ1098156.1"/>
    <property type="molecule type" value="Genomic_DNA"/>
</dbReference>